<feature type="region of interest" description="Disordered" evidence="1">
    <location>
        <begin position="176"/>
        <end position="243"/>
    </location>
</feature>
<feature type="compositionally biased region" description="Basic and acidic residues" evidence="1">
    <location>
        <begin position="186"/>
        <end position="208"/>
    </location>
</feature>
<organism evidence="2 3">
    <name type="scientific">Phytophthora palmivora</name>
    <dbReference type="NCBI Taxonomy" id="4796"/>
    <lineage>
        <taxon>Eukaryota</taxon>
        <taxon>Sar</taxon>
        <taxon>Stramenopiles</taxon>
        <taxon>Oomycota</taxon>
        <taxon>Peronosporomycetes</taxon>
        <taxon>Peronosporales</taxon>
        <taxon>Peronosporaceae</taxon>
        <taxon>Phytophthora</taxon>
    </lineage>
</organism>
<dbReference type="AlphaFoldDB" id="A0A2P4Y0Y1"/>
<name>A0A2P4Y0Y1_9STRA</name>
<accession>A0A2P4Y0Y1</accession>
<evidence type="ECO:0000256" key="1">
    <source>
        <dbReference type="SAM" id="MobiDB-lite"/>
    </source>
</evidence>
<feature type="region of interest" description="Disordered" evidence="1">
    <location>
        <begin position="459"/>
        <end position="478"/>
    </location>
</feature>
<dbReference type="Proteomes" id="UP000237271">
    <property type="component" value="Unassembled WGS sequence"/>
</dbReference>
<feature type="compositionally biased region" description="Polar residues" evidence="1">
    <location>
        <begin position="221"/>
        <end position="234"/>
    </location>
</feature>
<protein>
    <submittedName>
        <fullName evidence="2">Uncharacterized protein</fullName>
    </submittedName>
</protein>
<keyword evidence="3" id="KW-1185">Reference proteome</keyword>
<gene>
    <name evidence="2" type="ORF">PHPALM_11955</name>
</gene>
<dbReference type="OrthoDB" id="73076at2759"/>
<reference evidence="2 3" key="1">
    <citation type="journal article" date="2017" name="Genome Biol. Evol.">
        <title>Phytophthora megakarya and P. palmivora, closely related causal agents of cacao black pod rot, underwent increases in genome sizes and gene numbers by different mechanisms.</title>
        <authorList>
            <person name="Ali S.S."/>
            <person name="Shao J."/>
            <person name="Lary D.J."/>
            <person name="Kronmiller B."/>
            <person name="Shen D."/>
            <person name="Strem M.D."/>
            <person name="Amoako-Attah I."/>
            <person name="Akrofi A.Y."/>
            <person name="Begoude B.A."/>
            <person name="Ten Hoopen G.M."/>
            <person name="Coulibaly K."/>
            <person name="Kebe B.I."/>
            <person name="Melnick R.L."/>
            <person name="Guiltinan M.J."/>
            <person name="Tyler B.M."/>
            <person name="Meinhardt L.W."/>
            <person name="Bailey B.A."/>
        </authorList>
    </citation>
    <scope>NUCLEOTIDE SEQUENCE [LARGE SCALE GENOMIC DNA]</scope>
    <source>
        <strain evidence="3">sbr112.9</strain>
    </source>
</reference>
<sequence length="527" mass="59314">MLASFSEKPLVRGVHKRAGGVVEGERGPMFYPMERDDSANTINVIEEGDEQDLNAEAFADMAMSNMDMGLELNSLQIRAFLARNEAQNESSNGSRETQSQNKLSAYEVLRNGAVHYSRREDKMKALQEHPVVNSVSSDGRTVGCKCGRNVKLNPPWYILKFEQHVASRNCTFLRQSRPNTKKRKRTEVDTRTEQTESADRTWRQEHGSRTQSGETRVEGVTRNQGGTSEAVNTSDRADGDEESSEYILQSVDTILRREFGAVENGQTIIVPPPENSPDDRVRMFKGAVTLRENPHFKHITPDGRFAECKCSRIILLSAPWQPGQFLMHVADKQKPKKRAKPVSVVVTNGEWKKKKISPSGAERAVISTGVLTKPPTLASALLQAHKNKKSFPREIRWDVAQARGLLPCPGLRDERMNTFVTSAIQLTGGARHRQKIARELFPHLFPENMEYNHTAEADHTGDLEHSNGQISSKKRQPKLQQQLLEAEKLLLHDVIEGEALWFVDKDGNSIEVKSDAQHVQLFELTQH</sequence>
<evidence type="ECO:0000313" key="2">
    <source>
        <dbReference type="EMBL" id="POM71472.1"/>
    </source>
</evidence>
<dbReference type="EMBL" id="NCKW01006484">
    <property type="protein sequence ID" value="POM71472.1"/>
    <property type="molecule type" value="Genomic_DNA"/>
</dbReference>
<comment type="caution">
    <text evidence="2">The sequence shown here is derived from an EMBL/GenBank/DDBJ whole genome shotgun (WGS) entry which is preliminary data.</text>
</comment>
<proteinExistence type="predicted"/>
<evidence type="ECO:0000313" key="3">
    <source>
        <dbReference type="Proteomes" id="UP000237271"/>
    </source>
</evidence>